<evidence type="ECO:0000256" key="1">
    <source>
        <dbReference type="SAM" id="MobiDB-lite"/>
    </source>
</evidence>
<reference evidence="3" key="1">
    <citation type="submission" date="2025-08" db="UniProtKB">
        <authorList>
            <consortium name="RefSeq"/>
        </authorList>
    </citation>
    <scope>IDENTIFICATION</scope>
</reference>
<dbReference type="PANTHER" id="PTHR21530:SF7">
    <property type="entry name" value="TRAB DOMAIN-CONTAINING PROTEIN"/>
    <property type="match status" value="1"/>
</dbReference>
<feature type="compositionally biased region" description="Basic residues" evidence="1">
    <location>
        <begin position="343"/>
        <end position="352"/>
    </location>
</feature>
<dbReference type="Proteomes" id="UP001652581">
    <property type="component" value="Chromosome 12"/>
</dbReference>
<dbReference type="InterPro" id="IPR002816">
    <property type="entry name" value="TraB/PrgY/GumN_fam"/>
</dbReference>
<keyword evidence="2" id="KW-1185">Reference proteome</keyword>
<sequence>MWRCGELLGPSSRDFVARKRTCGHWVPGAVGVGPLVPSRQLREARIPAVNICRCFKASLIGVRSCRPAMDEQEDQPPREADPEPVVTSGGSEVVPRVLPGEPQNLSDVDAFKLLLEMKLKRRRARPSLPRTVTELVAEDGSRVYVVGTAHFSDDSKKDVVKNGVMSGLMQMLLLKVSAHITEQLGMAPGGEFREAFKEASKVPFCKFHLGDRPIPVTFKRAIAALSFWQKVKLAWGLCFLSDPISKDDVERCKQKDLLEQMMAEMIGEFPDLHRTIVSERDVYLTYMLRQAARRLELPRASDAEPRKCVPSVVVGVVGMGHVPGIEKNWTTDLNIQEIMTTACRRRPRSGRASRKDRGSHHTREDRHSCSGVTAKGLLGATCHGGPVLASPALPQPTRIKNYLIV</sequence>
<feature type="compositionally biased region" description="Basic and acidic residues" evidence="1">
    <location>
        <begin position="353"/>
        <end position="368"/>
    </location>
</feature>
<feature type="region of interest" description="Disordered" evidence="1">
    <location>
        <begin position="67"/>
        <end position="99"/>
    </location>
</feature>
<organism evidence="2 3">
    <name type="scientific">Vicugna pacos</name>
    <name type="common">Alpaca</name>
    <name type="synonym">Lama pacos</name>
    <dbReference type="NCBI Taxonomy" id="30538"/>
    <lineage>
        <taxon>Eukaryota</taxon>
        <taxon>Metazoa</taxon>
        <taxon>Chordata</taxon>
        <taxon>Craniata</taxon>
        <taxon>Vertebrata</taxon>
        <taxon>Euteleostomi</taxon>
        <taxon>Mammalia</taxon>
        <taxon>Eutheria</taxon>
        <taxon>Laurasiatheria</taxon>
        <taxon>Artiodactyla</taxon>
        <taxon>Tylopoda</taxon>
        <taxon>Camelidae</taxon>
        <taxon>Vicugna</taxon>
    </lineage>
</organism>
<dbReference type="GeneID" id="102525642"/>
<proteinExistence type="predicted"/>
<dbReference type="CDD" id="cd14726">
    <property type="entry name" value="TraB_PrgY-like"/>
    <property type="match status" value="1"/>
</dbReference>
<dbReference type="PANTHER" id="PTHR21530">
    <property type="entry name" value="PHEROMONE SHUTDOWN PROTEIN"/>
    <property type="match status" value="1"/>
</dbReference>
<dbReference type="InterPro" id="IPR046345">
    <property type="entry name" value="TraB_PrgY-like"/>
</dbReference>
<name>A0ABM5E9N3_VICPA</name>
<gene>
    <name evidence="3" type="primary">TRABD</name>
</gene>
<dbReference type="Pfam" id="PF01963">
    <property type="entry name" value="TraB_PrgY_gumN"/>
    <property type="match status" value="1"/>
</dbReference>
<evidence type="ECO:0000313" key="2">
    <source>
        <dbReference type="Proteomes" id="UP001652581"/>
    </source>
</evidence>
<feature type="region of interest" description="Disordered" evidence="1">
    <location>
        <begin position="342"/>
        <end position="370"/>
    </location>
</feature>
<protein>
    <submittedName>
        <fullName evidence="3">TraB domain-containing protein isoform X4</fullName>
    </submittedName>
</protein>
<accession>A0ABM5E9N3</accession>
<evidence type="ECO:0000313" key="3">
    <source>
        <dbReference type="RefSeq" id="XP_072829864.1"/>
    </source>
</evidence>
<dbReference type="RefSeq" id="XP_072829864.1">
    <property type="nucleotide sequence ID" value="XM_072973763.1"/>
</dbReference>